<dbReference type="InterPro" id="IPR050796">
    <property type="entry name" value="SCF_F-box_component"/>
</dbReference>
<dbReference type="SUPFAM" id="SSF81383">
    <property type="entry name" value="F-box domain"/>
    <property type="match status" value="1"/>
</dbReference>
<dbReference type="AlphaFoldDB" id="A0ABD3ANV7"/>
<keyword evidence="3" id="KW-1185">Reference proteome</keyword>
<dbReference type="InterPro" id="IPR017451">
    <property type="entry name" value="F-box-assoc_interact_dom"/>
</dbReference>
<dbReference type="Proteomes" id="UP001630127">
    <property type="component" value="Unassembled WGS sequence"/>
</dbReference>
<sequence length="425" mass="49096">MGRTKPLWSPAAIVAGTDDVLIEILLYLPTKFLIRFKSVSKGWNSLISSSHFSHLHTLRHRPTTTAASALCLRKSPSHFYLLSLFTKPSKIQTFKFNFPPENINRTTVTAAAAAAATITYKTKILQSCNGLLLLQVSYNSYNALKDYYIYNPTTHQFRLLELNFPPSHDKSQSQPKVLGMSLAYNPSENSLDYKVICVITSAFSAYSYKIVVFDSKIQSWKHGYEGKDFVLPYDVKFCDGVYWDGKIHWIRPKGESYYFDINKDCVLKCLRIPLEGRWWGDKVSDTYYFGNSNGHLHFVTMYLRQSSESEIRVFEMEEDCSRWLLRYRVDFNDILYEFPEVRRREIDFRDGDTVDYAFCVLGLVRGENGEALLVFHVPGKIVAYKFKDRSFMELSDLKPLRFSRKGLLKFGCYDACEFIETLAPV</sequence>
<evidence type="ECO:0000313" key="2">
    <source>
        <dbReference type="EMBL" id="KAL3532761.1"/>
    </source>
</evidence>
<comment type="caution">
    <text evidence="2">The sequence shown here is derived from an EMBL/GenBank/DDBJ whole genome shotgun (WGS) entry which is preliminary data.</text>
</comment>
<protein>
    <recommendedName>
        <fullName evidence="1">F-box domain-containing protein</fullName>
    </recommendedName>
</protein>
<organism evidence="2 3">
    <name type="scientific">Cinchona calisaya</name>
    <dbReference type="NCBI Taxonomy" id="153742"/>
    <lineage>
        <taxon>Eukaryota</taxon>
        <taxon>Viridiplantae</taxon>
        <taxon>Streptophyta</taxon>
        <taxon>Embryophyta</taxon>
        <taxon>Tracheophyta</taxon>
        <taxon>Spermatophyta</taxon>
        <taxon>Magnoliopsida</taxon>
        <taxon>eudicotyledons</taxon>
        <taxon>Gunneridae</taxon>
        <taxon>Pentapetalae</taxon>
        <taxon>asterids</taxon>
        <taxon>lamiids</taxon>
        <taxon>Gentianales</taxon>
        <taxon>Rubiaceae</taxon>
        <taxon>Cinchonoideae</taxon>
        <taxon>Cinchoneae</taxon>
        <taxon>Cinchona</taxon>
    </lineage>
</organism>
<dbReference type="InterPro" id="IPR013187">
    <property type="entry name" value="F-box-assoc_dom_typ3"/>
</dbReference>
<gene>
    <name evidence="2" type="ORF">ACH5RR_006282</name>
</gene>
<feature type="domain" description="F-box" evidence="1">
    <location>
        <begin position="16"/>
        <end position="56"/>
    </location>
</feature>
<dbReference type="Pfam" id="PF00646">
    <property type="entry name" value="F-box"/>
    <property type="match status" value="1"/>
</dbReference>
<dbReference type="CDD" id="cd22157">
    <property type="entry name" value="F-box_AtFBW1-like"/>
    <property type="match status" value="1"/>
</dbReference>
<evidence type="ECO:0000313" key="3">
    <source>
        <dbReference type="Proteomes" id="UP001630127"/>
    </source>
</evidence>
<dbReference type="InterPro" id="IPR001810">
    <property type="entry name" value="F-box_dom"/>
</dbReference>
<dbReference type="EMBL" id="JBJUIK010000003">
    <property type="protein sequence ID" value="KAL3532761.1"/>
    <property type="molecule type" value="Genomic_DNA"/>
</dbReference>
<dbReference type="PANTHER" id="PTHR31672:SF13">
    <property type="entry name" value="F-BOX PROTEIN CPR30-LIKE"/>
    <property type="match status" value="1"/>
</dbReference>
<name>A0ABD3ANV7_9GENT</name>
<dbReference type="Gene3D" id="1.20.1280.50">
    <property type="match status" value="1"/>
</dbReference>
<reference evidence="2 3" key="1">
    <citation type="submission" date="2024-11" db="EMBL/GenBank/DDBJ databases">
        <title>A near-complete genome assembly of Cinchona calisaya.</title>
        <authorList>
            <person name="Lian D.C."/>
            <person name="Zhao X.W."/>
            <person name="Wei L."/>
        </authorList>
    </citation>
    <scope>NUCLEOTIDE SEQUENCE [LARGE SCALE GENOMIC DNA]</scope>
    <source>
        <tissue evidence="2">Nenye</tissue>
    </source>
</reference>
<dbReference type="NCBIfam" id="TIGR01640">
    <property type="entry name" value="F_box_assoc_1"/>
    <property type="match status" value="1"/>
</dbReference>
<evidence type="ECO:0000259" key="1">
    <source>
        <dbReference type="SMART" id="SM00256"/>
    </source>
</evidence>
<dbReference type="PANTHER" id="PTHR31672">
    <property type="entry name" value="BNACNNG10540D PROTEIN"/>
    <property type="match status" value="1"/>
</dbReference>
<dbReference type="InterPro" id="IPR036047">
    <property type="entry name" value="F-box-like_dom_sf"/>
</dbReference>
<proteinExistence type="predicted"/>
<dbReference type="Pfam" id="PF08268">
    <property type="entry name" value="FBA_3"/>
    <property type="match status" value="1"/>
</dbReference>
<accession>A0ABD3ANV7</accession>
<dbReference type="SMART" id="SM00256">
    <property type="entry name" value="FBOX"/>
    <property type="match status" value="1"/>
</dbReference>